<keyword evidence="4" id="KW-1185">Reference proteome</keyword>
<evidence type="ECO:0000313" key="3">
    <source>
        <dbReference type="EMBL" id="KPA39469.1"/>
    </source>
</evidence>
<feature type="region of interest" description="Disordered" evidence="2">
    <location>
        <begin position="229"/>
        <end position="349"/>
    </location>
</feature>
<sequence length="473" mass="53756">MAEVLGIISGVIAIVNVVKPTVKFVKTLYKIAKDDGSMEHEILSVAEHVESAYETIELARLRLKDNCDRIKAMKHPASRVAKYIERGNLKGSIRKLTEYFEWQLKKAEEGLMGSRSSNFRFVNGMKWYLWTNLEMTAIFTTLDRIAMYLSIMGPILELEITTYLLDRAEGEIAGLLKVQVHSLQDQLKQAERAVKKAVRSKGLKKSHGKDFITEFEDCATLLVGLSESMRRTGTVPSDKRARKHGGQRRRRRYSSDQSSTTSRDSRSTSTTESSQQTSDTTDCSSSQITSIFTDSHMSHTYHAPPIPPIPPIPPFPQSKQTPQTPHITQITRVPEESTQNSTNDRYTDIGTPIEGWIRAPEEASGLFLKTSSTIDPRIFDNYISIVKANQFCLQIQDLEQHDAHHLSQLRQTNNRVGRVIGKVLGIEWRQKRNSKPIMVDFWVTELYSSRMIEQLIFGSDFVKTLRRTSEMEA</sequence>
<proteinExistence type="predicted"/>
<dbReference type="AlphaFoldDB" id="A0A0M9ETB6"/>
<feature type="compositionally biased region" description="Low complexity" evidence="2">
    <location>
        <begin position="255"/>
        <end position="290"/>
    </location>
</feature>
<feature type="compositionally biased region" description="Pro residues" evidence="2">
    <location>
        <begin position="304"/>
        <end position="316"/>
    </location>
</feature>
<evidence type="ECO:0000256" key="2">
    <source>
        <dbReference type="SAM" id="MobiDB-lite"/>
    </source>
</evidence>
<feature type="compositionally biased region" description="Basic residues" evidence="2">
    <location>
        <begin position="240"/>
        <end position="252"/>
    </location>
</feature>
<dbReference type="OrthoDB" id="6359816at2759"/>
<gene>
    <name evidence="3" type="ORF">FLAG1_07663</name>
</gene>
<reference evidence="3 4" key="1">
    <citation type="submission" date="2015-04" db="EMBL/GenBank/DDBJ databases">
        <title>The draft genome sequence of Fusarium langsethiae, a T-2/HT-2 mycotoxin producer.</title>
        <authorList>
            <person name="Lysoe E."/>
            <person name="Divon H.H."/>
            <person name="Terzi V."/>
            <person name="Orru L."/>
            <person name="Lamontanara A."/>
            <person name="Kolseth A.-K."/>
            <person name="Frandsen R.J."/>
            <person name="Nielsen K."/>
            <person name="Thrane U."/>
        </authorList>
    </citation>
    <scope>NUCLEOTIDE SEQUENCE [LARGE SCALE GENOMIC DNA]</scope>
    <source>
        <strain evidence="3 4">Fl201059</strain>
    </source>
</reference>
<evidence type="ECO:0000313" key="4">
    <source>
        <dbReference type="Proteomes" id="UP000037904"/>
    </source>
</evidence>
<keyword evidence="1" id="KW-0175">Coiled coil</keyword>
<dbReference type="EMBL" id="JXCE01000191">
    <property type="protein sequence ID" value="KPA39469.1"/>
    <property type="molecule type" value="Genomic_DNA"/>
</dbReference>
<evidence type="ECO:0000256" key="1">
    <source>
        <dbReference type="SAM" id="Coils"/>
    </source>
</evidence>
<organism evidence="3 4">
    <name type="scientific">Fusarium langsethiae</name>
    <dbReference type="NCBI Taxonomy" id="179993"/>
    <lineage>
        <taxon>Eukaryota</taxon>
        <taxon>Fungi</taxon>
        <taxon>Dikarya</taxon>
        <taxon>Ascomycota</taxon>
        <taxon>Pezizomycotina</taxon>
        <taxon>Sordariomycetes</taxon>
        <taxon>Hypocreomycetidae</taxon>
        <taxon>Hypocreales</taxon>
        <taxon>Nectriaceae</taxon>
        <taxon>Fusarium</taxon>
    </lineage>
</organism>
<feature type="coiled-coil region" evidence="1">
    <location>
        <begin position="173"/>
        <end position="200"/>
    </location>
</feature>
<feature type="compositionally biased region" description="Low complexity" evidence="2">
    <location>
        <begin position="320"/>
        <end position="331"/>
    </location>
</feature>
<dbReference type="Proteomes" id="UP000037904">
    <property type="component" value="Unassembled WGS sequence"/>
</dbReference>
<comment type="caution">
    <text evidence="3">The sequence shown here is derived from an EMBL/GenBank/DDBJ whole genome shotgun (WGS) entry which is preliminary data.</text>
</comment>
<name>A0A0M9ETB6_FUSLA</name>
<accession>A0A0M9ETB6</accession>
<protein>
    <submittedName>
        <fullName evidence="3">Uncharacterized protein</fullName>
    </submittedName>
</protein>